<geneLocation type="mitochondrion" evidence="2"/>
<keyword evidence="1" id="KW-0472">Membrane</keyword>
<name>G4V228_9BILA</name>
<dbReference type="EMBL" id="GQ332423">
    <property type="protein sequence ID" value="ACV96727.1"/>
    <property type="molecule type" value="Genomic_DNA"/>
</dbReference>
<reference evidence="2" key="1">
    <citation type="journal article" date="2011" name="BMC Genomics">
        <title>Monophyly of clade III nematodes is not supported by phylogenetic analysis of complete mitochondrial genome sequences.</title>
        <authorList>
            <person name="Park J.K."/>
            <person name="Sultana T."/>
            <person name="Lee S.H."/>
            <person name="Kang S."/>
            <person name="Kim H.K."/>
            <person name="Min G.S."/>
            <person name="Eom K.S."/>
            <person name="Nadler S.A."/>
        </authorList>
    </citation>
    <scope>NUCLEOTIDE SEQUENCE</scope>
</reference>
<feature type="transmembrane region" description="Helical" evidence="1">
    <location>
        <begin position="113"/>
        <end position="136"/>
    </location>
</feature>
<proteinExistence type="predicted"/>
<dbReference type="AlphaFoldDB" id="G4V228"/>
<evidence type="ECO:0000256" key="1">
    <source>
        <dbReference type="SAM" id="Phobius"/>
    </source>
</evidence>
<keyword evidence="2" id="KW-0496">Mitochondrion</keyword>
<evidence type="ECO:0000313" key="2">
    <source>
        <dbReference type="EMBL" id="ACV96727.1"/>
    </source>
</evidence>
<organism evidence="2">
    <name type="scientific">Heliconema longissimum</name>
    <dbReference type="NCBI Taxonomy" id="657295"/>
    <lineage>
        <taxon>Eukaryota</taxon>
        <taxon>Metazoa</taxon>
        <taxon>Ecdysozoa</taxon>
        <taxon>Nematoda</taxon>
        <taxon>Chromadorea</taxon>
        <taxon>Rhabditida</taxon>
        <taxon>Spirurina</taxon>
        <taxon>Spiruromorpha</taxon>
        <taxon>Physalopteroidea</taxon>
        <taxon>Physalopteridae</taxon>
        <taxon>Heliconema</taxon>
    </lineage>
</organism>
<keyword evidence="1" id="KW-0812">Transmembrane</keyword>
<protein>
    <submittedName>
        <fullName evidence="2">NADH dehydrogenase subunit 6</fullName>
    </submittedName>
</protein>
<accession>G4V228</accession>
<sequence>MLLPYVFLHVYFFVYYPFWILDPLNRPFILVLGMFFVVSKYSLGISNLYPYFFVLIFLTGNRLCLFIFSSLILITTMFLDMIFFLFFFFFLVLVLDFSFFVSDFVIFSSYMYINLFLFFWIIFILFFFLILLSMGLNFSGCLRNF</sequence>
<feature type="transmembrane region" description="Helical" evidence="1">
    <location>
        <begin position="81"/>
        <end position="101"/>
    </location>
</feature>
<gene>
    <name evidence="2" type="primary">nad6</name>
</gene>
<keyword evidence="1" id="KW-1133">Transmembrane helix</keyword>
<feature type="transmembrane region" description="Helical" evidence="1">
    <location>
        <begin position="6"/>
        <end position="21"/>
    </location>
</feature>